<dbReference type="GeneID" id="24269892"/>
<dbReference type="Proteomes" id="UP000054561">
    <property type="component" value="Unassembled WGS sequence"/>
</dbReference>
<proteinExistence type="predicted"/>
<dbReference type="OrthoDB" id="10067602at2759"/>
<dbReference type="AlphaFoldDB" id="A0A0D9QG31"/>
<feature type="region of interest" description="Disordered" evidence="1">
    <location>
        <begin position="68"/>
        <end position="97"/>
    </location>
</feature>
<accession>A0A0D9QG31</accession>
<sequence>MEREVHCQTDWADLSEEITISEQLNGMLVAYAKNIILHNPAESAEDEHVIKKKIYAWSREYFQKLYNEHGGDANNADDGGQQTESSATRADGHSVKDQIQKEMERVNFDMGN</sequence>
<dbReference type="VEuPathDB" id="PlasmoDB:AK88_04578"/>
<dbReference type="EMBL" id="KQ001712">
    <property type="protein sequence ID" value="KJP85762.1"/>
    <property type="molecule type" value="Genomic_DNA"/>
</dbReference>
<evidence type="ECO:0000313" key="2">
    <source>
        <dbReference type="EMBL" id="KJP85762.1"/>
    </source>
</evidence>
<evidence type="ECO:0000313" key="3">
    <source>
        <dbReference type="Proteomes" id="UP000054561"/>
    </source>
</evidence>
<reference evidence="2 3" key="1">
    <citation type="submission" date="2014-03" db="EMBL/GenBank/DDBJ databases">
        <title>The Genome Sequence of Plasmodium fragile nilgiri.</title>
        <authorList>
            <consortium name="The Broad Institute Genomics Platform"/>
            <consortium name="The Broad Institute Genome Sequencing Center for Infectious Disease"/>
            <person name="Neafsey D."/>
            <person name="Duraisingh M."/>
            <person name="Young S.K."/>
            <person name="Zeng Q."/>
            <person name="Gargeya S."/>
            <person name="Abouelleil A."/>
            <person name="Alvarado L."/>
            <person name="Chapman S.B."/>
            <person name="Gainer-Dewar J."/>
            <person name="Goldberg J."/>
            <person name="Griggs A."/>
            <person name="Gujja S."/>
            <person name="Hansen M."/>
            <person name="Howarth C."/>
            <person name="Imamovic A."/>
            <person name="Larimer J."/>
            <person name="Pearson M."/>
            <person name="Poon T.W."/>
            <person name="Priest M."/>
            <person name="Roberts A."/>
            <person name="Saif S."/>
            <person name="Shea T."/>
            <person name="Sykes S."/>
            <person name="Wortman J."/>
            <person name="Nusbaum C."/>
            <person name="Birren B."/>
        </authorList>
    </citation>
    <scope>NUCLEOTIDE SEQUENCE [LARGE SCALE GENOMIC DNA]</scope>
    <source>
        <strain evidence="3">nilgiri</strain>
    </source>
</reference>
<dbReference type="OMA" id="AKNMILH"/>
<evidence type="ECO:0000256" key="1">
    <source>
        <dbReference type="SAM" id="MobiDB-lite"/>
    </source>
</evidence>
<protein>
    <submittedName>
        <fullName evidence="2">Uncharacterized protein</fullName>
    </submittedName>
</protein>
<keyword evidence="3" id="KW-1185">Reference proteome</keyword>
<dbReference type="RefSeq" id="XP_012337611.1">
    <property type="nucleotide sequence ID" value="XM_012482188.1"/>
</dbReference>
<organism evidence="2 3">
    <name type="scientific">Plasmodium fragile</name>
    <dbReference type="NCBI Taxonomy" id="5857"/>
    <lineage>
        <taxon>Eukaryota</taxon>
        <taxon>Sar</taxon>
        <taxon>Alveolata</taxon>
        <taxon>Apicomplexa</taxon>
        <taxon>Aconoidasida</taxon>
        <taxon>Haemosporida</taxon>
        <taxon>Plasmodiidae</taxon>
        <taxon>Plasmodium</taxon>
        <taxon>Plasmodium (Plasmodium)</taxon>
    </lineage>
</organism>
<name>A0A0D9QG31_PLAFR</name>
<gene>
    <name evidence="2" type="ORF">AK88_04578</name>
</gene>